<dbReference type="AlphaFoldDB" id="A0A242MIH7"/>
<accession>A0A242MIH7</accession>
<name>A0A242MIH7_CABSO</name>
<comment type="caution">
    <text evidence="2">The sequence shown here is derived from an EMBL/GenBank/DDBJ whole genome shotgun (WGS) entry which is preliminary data.</text>
</comment>
<gene>
    <name evidence="2" type="ORF">PAMC26577_24560</name>
</gene>
<dbReference type="Proteomes" id="UP000195221">
    <property type="component" value="Unassembled WGS sequence"/>
</dbReference>
<evidence type="ECO:0000256" key="1">
    <source>
        <dbReference type="SAM" id="MobiDB-lite"/>
    </source>
</evidence>
<feature type="region of interest" description="Disordered" evidence="1">
    <location>
        <begin position="1"/>
        <end position="42"/>
    </location>
</feature>
<evidence type="ECO:0000313" key="2">
    <source>
        <dbReference type="EMBL" id="OTP71107.1"/>
    </source>
</evidence>
<evidence type="ECO:0000313" key="3">
    <source>
        <dbReference type="Proteomes" id="UP000195221"/>
    </source>
</evidence>
<sequence>MNFSSNQTEIYQSTTSRVTASRAYPREAPSAANNKDISVVLR</sequence>
<proteinExistence type="predicted"/>
<dbReference type="EMBL" id="NBTZ01000102">
    <property type="protein sequence ID" value="OTP71107.1"/>
    <property type="molecule type" value="Genomic_DNA"/>
</dbReference>
<protein>
    <submittedName>
        <fullName evidence="2">Uncharacterized protein</fullName>
    </submittedName>
</protein>
<feature type="compositionally biased region" description="Polar residues" evidence="1">
    <location>
        <begin position="1"/>
        <end position="19"/>
    </location>
</feature>
<organism evidence="2 3">
    <name type="scientific">Caballeronia sordidicola</name>
    <name type="common">Burkholderia sordidicola</name>
    <dbReference type="NCBI Taxonomy" id="196367"/>
    <lineage>
        <taxon>Bacteria</taxon>
        <taxon>Pseudomonadati</taxon>
        <taxon>Pseudomonadota</taxon>
        <taxon>Betaproteobacteria</taxon>
        <taxon>Burkholderiales</taxon>
        <taxon>Burkholderiaceae</taxon>
        <taxon>Caballeronia</taxon>
    </lineage>
</organism>
<reference evidence="2 3" key="1">
    <citation type="submission" date="2017-03" db="EMBL/GenBank/DDBJ databases">
        <title>Genome analysis of strain PAMC 26577.</title>
        <authorList>
            <person name="Oh H.-M."/>
            <person name="Yang J.-A."/>
        </authorList>
    </citation>
    <scope>NUCLEOTIDE SEQUENCE [LARGE SCALE GENOMIC DNA]</scope>
    <source>
        <strain evidence="2 3">PAMC 26577</strain>
    </source>
</reference>